<dbReference type="PROSITE" id="PS51864">
    <property type="entry name" value="ASTACIN"/>
    <property type="match status" value="1"/>
</dbReference>
<evidence type="ECO:0000256" key="7">
    <source>
        <dbReference type="RuleBase" id="RU361183"/>
    </source>
</evidence>
<keyword evidence="4 7" id="KW-0482">Metalloprotease</keyword>
<feature type="signal peptide" evidence="7">
    <location>
        <begin position="1"/>
        <end position="18"/>
    </location>
</feature>
<keyword evidence="1" id="KW-0245">EGF-like domain</keyword>
<dbReference type="PANTHER" id="PTHR10127:SF802">
    <property type="entry name" value="ZINC METALLOPROTEINASE NAS-10"/>
    <property type="match status" value="1"/>
</dbReference>
<dbReference type="InterPro" id="IPR035914">
    <property type="entry name" value="Sperma_CUB_dom_sf"/>
</dbReference>
<dbReference type="GO" id="GO:0006508">
    <property type="term" value="P:proteolysis"/>
    <property type="evidence" value="ECO:0007669"/>
    <property type="project" value="UniProtKB-KW"/>
</dbReference>
<dbReference type="SMART" id="SM00235">
    <property type="entry name" value="ZnMc"/>
    <property type="match status" value="1"/>
</dbReference>
<dbReference type="GO" id="GO:0004222">
    <property type="term" value="F:metalloendopeptidase activity"/>
    <property type="evidence" value="ECO:0007669"/>
    <property type="project" value="UniProtKB-UniRule"/>
</dbReference>
<keyword evidence="7" id="KW-0378">Hydrolase</keyword>
<dbReference type="PRINTS" id="PR00480">
    <property type="entry name" value="ASTACIN"/>
</dbReference>
<dbReference type="WBParaSite" id="SPAL_0000939300.1">
    <property type="protein sequence ID" value="SPAL_0000939300.1"/>
    <property type="gene ID" value="SPAL_0000939300"/>
</dbReference>
<feature type="domain" description="Peptidase M12A" evidence="8">
    <location>
        <begin position="27"/>
        <end position="233"/>
    </location>
</feature>
<organism evidence="9 10">
    <name type="scientific">Strongyloides papillosus</name>
    <name type="common">Intestinal threadworm</name>
    <dbReference type="NCBI Taxonomy" id="174720"/>
    <lineage>
        <taxon>Eukaryota</taxon>
        <taxon>Metazoa</taxon>
        <taxon>Ecdysozoa</taxon>
        <taxon>Nematoda</taxon>
        <taxon>Chromadorea</taxon>
        <taxon>Rhabditida</taxon>
        <taxon>Tylenchina</taxon>
        <taxon>Panagrolaimomorpha</taxon>
        <taxon>Strongyloidoidea</taxon>
        <taxon>Strongyloididae</taxon>
        <taxon>Strongyloides</taxon>
    </lineage>
</organism>
<keyword evidence="7" id="KW-0645">Protease</keyword>
<dbReference type="Gene3D" id="2.60.120.290">
    <property type="entry name" value="Spermadhesin, CUB domain"/>
    <property type="match status" value="1"/>
</dbReference>
<dbReference type="EC" id="3.4.24.-" evidence="7"/>
<comment type="cofactor">
    <cofactor evidence="7">
        <name>Zn(2+)</name>
        <dbReference type="ChEBI" id="CHEBI:29105"/>
    </cofactor>
    <text evidence="7">Binds 1 zinc ion per subunit.</text>
</comment>
<keyword evidence="5" id="KW-1015">Disulfide bond</keyword>
<evidence type="ECO:0000313" key="10">
    <source>
        <dbReference type="WBParaSite" id="SPAL_0000939300.1"/>
    </source>
</evidence>
<dbReference type="SUPFAM" id="SSF55486">
    <property type="entry name" value="Metalloproteases ('zincins'), catalytic domain"/>
    <property type="match status" value="1"/>
</dbReference>
<name>A0A0N5BU73_STREA</name>
<sequence length="395" mass="44847">MKFFTLILKFLFFISVNTNNDKTKGKNETPKLTYPSKWNIPNINYYIDKNLNRTPIEEALRKIEEQTCLRFNPMNETNLNNDIEGLMFVNKKNICATFLGNTNSSILHTILIGQNCSGKNDVGKIQQLVGKAFGMIDQHRRPDRDNYISINYTGINKTMWEPYLEKWNSSMVHLYGIGYDYNSLFHWKSNVFRLANDTTSTLNANISEYNKMMGQLLEMNFADYKLLNYHFCNDSYVQMHSKMPNCTNSGYYDINNNSSGICKCPNGFSGDLCDSLRQNVGNCTDSQEINATSENQTLSISGIKNCTYRIKTSNGNKVLVTISDVKTQTPTVGQKCMPETGFEIKYRNDKGPAGLCLCGNYSGITLTSEGNEVIVLYTGRNENDSFELEYSVATQ</sequence>
<protein>
    <recommendedName>
        <fullName evidence="7">Metalloendopeptidase</fullName>
        <ecNumber evidence="7">3.4.24.-</ecNumber>
    </recommendedName>
</protein>
<keyword evidence="2 7" id="KW-0479">Metal-binding</keyword>
<evidence type="ECO:0000259" key="8">
    <source>
        <dbReference type="PROSITE" id="PS51864"/>
    </source>
</evidence>
<keyword evidence="9" id="KW-1185">Reference proteome</keyword>
<dbReference type="PROSITE" id="PS00022">
    <property type="entry name" value="EGF_1"/>
    <property type="match status" value="1"/>
</dbReference>
<dbReference type="InterPro" id="IPR000742">
    <property type="entry name" value="EGF"/>
</dbReference>
<evidence type="ECO:0000256" key="4">
    <source>
        <dbReference type="ARBA" id="ARBA00023049"/>
    </source>
</evidence>
<reference evidence="10" key="1">
    <citation type="submission" date="2017-02" db="UniProtKB">
        <authorList>
            <consortium name="WormBaseParasite"/>
        </authorList>
    </citation>
    <scope>IDENTIFICATION</scope>
</reference>
<evidence type="ECO:0000256" key="6">
    <source>
        <dbReference type="PROSITE-ProRule" id="PRU01211"/>
    </source>
</evidence>
<feature type="chain" id="PRO_5005733445" description="Metalloendopeptidase" evidence="7">
    <location>
        <begin position="19"/>
        <end position="395"/>
    </location>
</feature>
<dbReference type="PANTHER" id="PTHR10127">
    <property type="entry name" value="DISCOIDIN, CUB, EGF, LAMININ , AND ZINC METALLOPROTEASE DOMAIN CONTAINING"/>
    <property type="match status" value="1"/>
</dbReference>
<dbReference type="InterPro" id="IPR024079">
    <property type="entry name" value="MetalloPept_cat_dom_sf"/>
</dbReference>
<comment type="caution">
    <text evidence="6">Lacks conserved residue(s) required for the propagation of feature annotation.</text>
</comment>
<dbReference type="GO" id="GO:0008270">
    <property type="term" value="F:zinc ion binding"/>
    <property type="evidence" value="ECO:0007669"/>
    <property type="project" value="InterPro"/>
</dbReference>
<evidence type="ECO:0000313" key="9">
    <source>
        <dbReference type="Proteomes" id="UP000046392"/>
    </source>
</evidence>
<keyword evidence="7" id="KW-0732">Signal</keyword>
<keyword evidence="3 7" id="KW-0862">Zinc</keyword>
<dbReference type="InterPro" id="IPR006026">
    <property type="entry name" value="Peptidase_Metallo"/>
</dbReference>
<proteinExistence type="predicted"/>
<evidence type="ECO:0000256" key="5">
    <source>
        <dbReference type="ARBA" id="ARBA00023157"/>
    </source>
</evidence>
<dbReference type="Proteomes" id="UP000046392">
    <property type="component" value="Unplaced"/>
</dbReference>
<dbReference type="Pfam" id="PF01400">
    <property type="entry name" value="Astacin"/>
    <property type="match status" value="1"/>
</dbReference>
<dbReference type="SUPFAM" id="SSF49854">
    <property type="entry name" value="Spermadhesin, CUB domain"/>
    <property type="match status" value="1"/>
</dbReference>
<dbReference type="PROSITE" id="PS01186">
    <property type="entry name" value="EGF_2"/>
    <property type="match status" value="1"/>
</dbReference>
<evidence type="ECO:0000256" key="2">
    <source>
        <dbReference type="ARBA" id="ARBA00022723"/>
    </source>
</evidence>
<evidence type="ECO:0000256" key="3">
    <source>
        <dbReference type="ARBA" id="ARBA00022833"/>
    </source>
</evidence>
<dbReference type="InterPro" id="IPR001506">
    <property type="entry name" value="Peptidase_M12A"/>
</dbReference>
<dbReference type="AlphaFoldDB" id="A0A0N5BU73"/>
<accession>A0A0N5BU73</accession>
<evidence type="ECO:0000256" key="1">
    <source>
        <dbReference type="ARBA" id="ARBA00022536"/>
    </source>
</evidence>
<dbReference type="Gene3D" id="3.40.390.10">
    <property type="entry name" value="Collagenase (Catalytic Domain)"/>
    <property type="match status" value="1"/>
</dbReference>